<dbReference type="InterPro" id="IPR000515">
    <property type="entry name" value="MetI-like"/>
</dbReference>
<keyword evidence="6 7" id="KW-0472">Membrane</keyword>
<reference evidence="9 10" key="1">
    <citation type="submission" date="2017-06" db="EMBL/GenBank/DDBJ databases">
        <title>Draft genome of Pseudomonas nitroreducens DF05.</title>
        <authorList>
            <person name="Iyer R."/>
        </authorList>
    </citation>
    <scope>NUCLEOTIDE SEQUENCE [LARGE SCALE GENOMIC DNA]</scope>
    <source>
        <strain evidence="9 10">DF05</strain>
    </source>
</reference>
<evidence type="ECO:0000256" key="2">
    <source>
        <dbReference type="ARBA" id="ARBA00022448"/>
    </source>
</evidence>
<evidence type="ECO:0000256" key="1">
    <source>
        <dbReference type="ARBA" id="ARBA00004651"/>
    </source>
</evidence>
<dbReference type="GO" id="GO:0005886">
    <property type="term" value="C:plasma membrane"/>
    <property type="evidence" value="ECO:0007669"/>
    <property type="project" value="UniProtKB-SubCell"/>
</dbReference>
<dbReference type="GO" id="GO:0055085">
    <property type="term" value="P:transmembrane transport"/>
    <property type="evidence" value="ECO:0007669"/>
    <property type="project" value="InterPro"/>
</dbReference>
<dbReference type="SUPFAM" id="SSF161098">
    <property type="entry name" value="MetI-like"/>
    <property type="match status" value="1"/>
</dbReference>
<evidence type="ECO:0000256" key="6">
    <source>
        <dbReference type="ARBA" id="ARBA00023136"/>
    </source>
</evidence>
<dbReference type="eggNOG" id="COG3639">
    <property type="taxonomic scope" value="Bacteria"/>
</dbReference>
<dbReference type="CDD" id="cd06261">
    <property type="entry name" value="TM_PBP2"/>
    <property type="match status" value="1"/>
</dbReference>
<comment type="caution">
    <text evidence="9">The sequence shown here is derived from an EMBL/GenBank/DDBJ whole genome shotgun (WGS) entry which is preliminary data.</text>
</comment>
<sequence>MLNPALSKSPPRDPAALTRLLLTLLALALLWPGLRLSELDIAGLFSGDNARTMANFLGGFWPPAHDEAFIALLGRATLETLAIATAGMALAWLIAFPASLLATRALSISALPRGGLPAWWARALRWPVRGLLIVLRSVPEIVWALLFVRAVGLGPTAGVLAIAITYGGMLGKVYAEIFESVDPRPNRALLLGGSSRLQAFAYGVLPSAAAELISYTVYRWECAIRASVVMGFVGAGGLGQQIDLSLRMFAGGEVASILLTFLLLVLGADLLSRFLRGRLE</sequence>
<protein>
    <submittedName>
        <fullName evidence="9">ABC transporter permease</fullName>
    </submittedName>
</protein>
<dbReference type="PANTHER" id="PTHR30043">
    <property type="entry name" value="PHOSPHONATES TRANSPORT SYSTEM PERMEASE PROTEIN"/>
    <property type="match status" value="1"/>
</dbReference>
<evidence type="ECO:0000256" key="5">
    <source>
        <dbReference type="ARBA" id="ARBA00022989"/>
    </source>
</evidence>
<feature type="domain" description="ABC transmembrane type-1" evidence="8">
    <location>
        <begin position="77"/>
        <end position="272"/>
    </location>
</feature>
<feature type="transmembrane region" description="Helical" evidence="7">
    <location>
        <begin position="81"/>
        <end position="103"/>
    </location>
</feature>
<organism evidence="9 10">
    <name type="scientific">Pseudomonas nitroreducens</name>
    <dbReference type="NCBI Taxonomy" id="46680"/>
    <lineage>
        <taxon>Bacteria</taxon>
        <taxon>Pseudomonadati</taxon>
        <taxon>Pseudomonadota</taxon>
        <taxon>Gammaproteobacteria</taxon>
        <taxon>Pseudomonadales</taxon>
        <taxon>Pseudomonadaceae</taxon>
        <taxon>Pseudomonas</taxon>
    </lineage>
</organism>
<feature type="transmembrane region" description="Helical" evidence="7">
    <location>
        <begin position="254"/>
        <end position="275"/>
    </location>
</feature>
<dbReference type="AlphaFoldDB" id="A0A2D0ADB0"/>
<keyword evidence="5 7" id="KW-1133">Transmembrane helix</keyword>
<comment type="subcellular location">
    <subcellularLocation>
        <location evidence="1 7">Cell membrane</location>
        <topology evidence="1 7">Multi-pass membrane protein</topology>
    </subcellularLocation>
</comment>
<dbReference type="EMBL" id="NJBA01000006">
    <property type="protein sequence ID" value="OWP49662.1"/>
    <property type="molecule type" value="Genomic_DNA"/>
</dbReference>
<keyword evidence="2 7" id="KW-0813">Transport</keyword>
<keyword evidence="3" id="KW-1003">Cell membrane</keyword>
<dbReference type="RefSeq" id="WP_088419715.1">
    <property type="nucleotide sequence ID" value="NZ_NJBA01000006.1"/>
</dbReference>
<gene>
    <name evidence="9" type="ORF">CEG18_19110</name>
</gene>
<evidence type="ECO:0000256" key="3">
    <source>
        <dbReference type="ARBA" id="ARBA00022475"/>
    </source>
</evidence>
<keyword evidence="4 7" id="KW-0812">Transmembrane</keyword>
<proteinExistence type="inferred from homology"/>
<accession>A0A2D0ADB0</accession>
<dbReference type="InterPro" id="IPR035906">
    <property type="entry name" value="MetI-like_sf"/>
</dbReference>
<dbReference type="Gene3D" id="1.10.3720.10">
    <property type="entry name" value="MetI-like"/>
    <property type="match status" value="1"/>
</dbReference>
<feature type="transmembrane region" description="Helical" evidence="7">
    <location>
        <begin position="223"/>
        <end position="242"/>
    </location>
</feature>
<evidence type="ECO:0000256" key="7">
    <source>
        <dbReference type="RuleBase" id="RU363032"/>
    </source>
</evidence>
<evidence type="ECO:0000313" key="9">
    <source>
        <dbReference type="EMBL" id="OWP49662.1"/>
    </source>
</evidence>
<evidence type="ECO:0000256" key="4">
    <source>
        <dbReference type="ARBA" id="ARBA00022692"/>
    </source>
</evidence>
<comment type="similarity">
    <text evidence="7">Belongs to the binding-protein-dependent transport system permease family.</text>
</comment>
<dbReference type="Pfam" id="PF00528">
    <property type="entry name" value="BPD_transp_1"/>
    <property type="match status" value="1"/>
</dbReference>
<dbReference type="PANTHER" id="PTHR30043:SF1">
    <property type="entry name" value="ABC TRANSPORT SYSTEM PERMEASE PROTEIN P69"/>
    <property type="match status" value="1"/>
</dbReference>
<name>A0A2D0ADB0_PSENT</name>
<evidence type="ECO:0000259" key="8">
    <source>
        <dbReference type="PROSITE" id="PS50928"/>
    </source>
</evidence>
<dbReference type="Proteomes" id="UP000198145">
    <property type="component" value="Unassembled WGS sequence"/>
</dbReference>
<feature type="transmembrane region" description="Helical" evidence="7">
    <location>
        <begin position="141"/>
        <end position="164"/>
    </location>
</feature>
<evidence type="ECO:0000313" key="10">
    <source>
        <dbReference type="Proteomes" id="UP000198145"/>
    </source>
</evidence>
<dbReference type="STRING" id="46680.GCA_000807755_04051"/>
<dbReference type="PROSITE" id="PS50928">
    <property type="entry name" value="ABC_TM1"/>
    <property type="match status" value="1"/>
</dbReference>